<dbReference type="PANTHER" id="PTHR36519">
    <property type="entry name" value="FIP (FUNGUS-INDUCED PROTEIN) RELATED-RELATED"/>
    <property type="match status" value="1"/>
</dbReference>
<reference evidence="4" key="1">
    <citation type="submission" date="2016-04" db="UniProtKB">
        <authorList>
            <consortium name="WormBaseParasite"/>
        </authorList>
    </citation>
    <scope>IDENTIFICATION</scope>
</reference>
<dbReference type="InterPro" id="IPR055531">
    <property type="entry name" value="DUF7107"/>
</dbReference>
<dbReference type="PANTHER" id="PTHR36519:SF9">
    <property type="entry name" value="EB DOMAIN-CONTAINING PROTEIN-RELATED"/>
    <property type="match status" value="1"/>
</dbReference>
<evidence type="ECO:0000313" key="2">
    <source>
        <dbReference type="EMBL" id="VDL73892.1"/>
    </source>
</evidence>
<sequence length="333" mass="35939">MCFDDKGFFLNHFIGCFCPESSTNPFCDSVMSVELAKDVSDLLYHDPALSVEVPEDPTIENIDYLTVIFAMGWQVKKQRERLRHEKETSRWVSWFVSIFCPIAMKHSFTVIANAALLRERLRHEKETSRWVSWLVSIFCPTAMKYSFTVIANAALLSSLFTALGGYGESDMCRYISCPFGQYCWNGNCISTGGITGPRGSALGGLGSLMSAASMYGLGPTRGLYGTAAIPPVGVGAYGPMPTGAMGGTQPCSLMQQCFNGQICVNGFCSRSNVAYSGTCLTGAICPVGQYCIGGICMQNAMSSTFACQNGIACPPGMNCYLGRCISNGLPMGR</sequence>
<accession>A0A0N4Y3D1</accession>
<feature type="domain" description="DUF7107" evidence="1">
    <location>
        <begin position="251"/>
        <end position="298"/>
    </location>
</feature>
<gene>
    <name evidence="2" type="ORF">NBR_LOCUS10303</name>
</gene>
<proteinExistence type="predicted"/>
<reference evidence="2 3" key="2">
    <citation type="submission" date="2018-11" db="EMBL/GenBank/DDBJ databases">
        <authorList>
            <consortium name="Pathogen Informatics"/>
        </authorList>
    </citation>
    <scope>NUCLEOTIDE SEQUENCE [LARGE SCALE GENOMIC DNA]</scope>
</reference>
<protein>
    <submittedName>
        <fullName evidence="4">EB domain-containing protein</fullName>
    </submittedName>
</protein>
<evidence type="ECO:0000259" key="1">
    <source>
        <dbReference type="Pfam" id="PF23416"/>
    </source>
</evidence>
<evidence type="ECO:0000313" key="4">
    <source>
        <dbReference type="WBParaSite" id="NBR_0001030201-mRNA-1"/>
    </source>
</evidence>
<organism evidence="4">
    <name type="scientific">Nippostrongylus brasiliensis</name>
    <name type="common">Rat hookworm</name>
    <dbReference type="NCBI Taxonomy" id="27835"/>
    <lineage>
        <taxon>Eukaryota</taxon>
        <taxon>Metazoa</taxon>
        <taxon>Ecdysozoa</taxon>
        <taxon>Nematoda</taxon>
        <taxon>Chromadorea</taxon>
        <taxon>Rhabditida</taxon>
        <taxon>Rhabditina</taxon>
        <taxon>Rhabditomorpha</taxon>
        <taxon>Strongyloidea</taxon>
        <taxon>Heligmosomidae</taxon>
        <taxon>Nippostrongylus</taxon>
    </lineage>
</organism>
<keyword evidence="3" id="KW-1185">Reference proteome</keyword>
<dbReference type="EMBL" id="UYSL01020288">
    <property type="protein sequence ID" value="VDL73892.1"/>
    <property type="molecule type" value="Genomic_DNA"/>
</dbReference>
<evidence type="ECO:0000313" key="3">
    <source>
        <dbReference type="Proteomes" id="UP000271162"/>
    </source>
</evidence>
<dbReference type="AlphaFoldDB" id="A0A0N4Y3D1"/>
<dbReference type="Pfam" id="PF23416">
    <property type="entry name" value="DUF7107"/>
    <property type="match status" value="1"/>
</dbReference>
<name>A0A0N4Y3D1_NIPBR</name>
<dbReference type="WBParaSite" id="NBR_0001030201-mRNA-1">
    <property type="protein sequence ID" value="NBR_0001030201-mRNA-1"/>
    <property type="gene ID" value="NBR_0001030201"/>
</dbReference>
<dbReference type="Proteomes" id="UP000271162">
    <property type="component" value="Unassembled WGS sequence"/>
</dbReference>